<name>A0ABN3N4V2_9ACTN</name>
<evidence type="ECO:0000313" key="4">
    <source>
        <dbReference type="Proteomes" id="UP001501095"/>
    </source>
</evidence>
<protein>
    <recommendedName>
        <fullName evidence="2">Protein kinase domain-containing protein</fullName>
    </recommendedName>
</protein>
<proteinExistence type="predicted"/>
<dbReference type="RefSeq" id="WP_344532740.1">
    <property type="nucleotide sequence ID" value="NZ_BAAATM010000001.1"/>
</dbReference>
<dbReference type="InterPro" id="IPR002575">
    <property type="entry name" value="Aminoglycoside_PTrfase"/>
</dbReference>
<dbReference type="PROSITE" id="PS50011">
    <property type="entry name" value="PROTEIN_KINASE_DOM"/>
    <property type="match status" value="1"/>
</dbReference>
<dbReference type="SUPFAM" id="SSF56112">
    <property type="entry name" value="Protein kinase-like (PK-like)"/>
    <property type="match status" value="1"/>
</dbReference>
<organism evidence="3 4">
    <name type="scientific">Streptomyces levis</name>
    <dbReference type="NCBI Taxonomy" id="285566"/>
    <lineage>
        <taxon>Bacteria</taxon>
        <taxon>Bacillati</taxon>
        <taxon>Actinomycetota</taxon>
        <taxon>Actinomycetes</taxon>
        <taxon>Kitasatosporales</taxon>
        <taxon>Streptomycetaceae</taxon>
        <taxon>Streptomyces</taxon>
    </lineage>
</organism>
<dbReference type="EMBL" id="BAAATM010000001">
    <property type="protein sequence ID" value="GAA2514470.1"/>
    <property type="molecule type" value="Genomic_DNA"/>
</dbReference>
<dbReference type="InterPro" id="IPR011009">
    <property type="entry name" value="Kinase-like_dom_sf"/>
</dbReference>
<dbReference type="InterPro" id="IPR000719">
    <property type="entry name" value="Prot_kinase_dom"/>
</dbReference>
<keyword evidence="4" id="KW-1185">Reference proteome</keyword>
<dbReference type="InterPro" id="IPR051678">
    <property type="entry name" value="AGP_Transferase"/>
</dbReference>
<sequence length="320" mass="34548">MEISRHTMTRPADDPWPGYLAGRGHPGARRIGAGVEGVVYRLGEGRIAKVWTGRPPSELTRRVYADLARHALPFATPEILAVEEHRGVTVTYERELPGTPLRADSAHEEYERELSVRLTDTLVSVLRGLASVPGTDAMRRLTVQGDDRPLWEGHDRFQDALAALVTRSVARHGAALAARVPGFEAGVARTLQALRSLPDGPVTVIHGDLVPPNIHVDGAGRPIAVLDFGFFTTAGDPAFDAAVTAAVCDMYGPHARRHTDGLTRLFARELGHAPATLTAYQAAYALTTYDLFGADDGDGHFRWCAEQLRHNDVFGAGSAG</sequence>
<dbReference type="Proteomes" id="UP001501095">
    <property type="component" value="Unassembled WGS sequence"/>
</dbReference>
<evidence type="ECO:0000256" key="1">
    <source>
        <dbReference type="SAM" id="MobiDB-lite"/>
    </source>
</evidence>
<dbReference type="Pfam" id="PF01636">
    <property type="entry name" value="APH"/>
    <property type="match status" value="1"/>
</dbReference>
<feature type="domain" description="Protein kinase" evidence="2">
    <location>
        <begin position="25"/>
        <end position="320"/>
    </location>
</feature>
<dbReference type="PANTHER" id="PTHR21310">
    <property type="entry name" value="AMINOGLYCOSIDE PHOSPHOTRANSFERASE-RELATED-RELATED"/>
    <property type="match status" value="1"/>
</dbReference>
<comment type="caution">
    <text evidence="3">The sequence shown here is derived from an EMBL/GenBank/DDBJ whole genome shotgun (WGS) entry which is preliminary data.</text>
</comment>
<gene>
    <name evidence="3" type="ORF">GCM10010423_01740</name>
</gene>
<accession>A0ABN3N4V2</accession>
<dbReference type="Gene3D" id="3.90.1200.10">
    <property type="match status" value="1"/>
</dbReference>
<reference evidence="3 4" key="1">
    <citation type="journal article" date="2019" name="Int. J. Syst. Evol. Microbiol.">
        <title>The Global Catalogue of Microorganisms (GCM) 10K type strain sequencing project: providing services to taxonomists for standard genome sequencing and annotation.</title>
        <authorList>
            <consortium name="The Broad Institute Genomics Platform"/>
            <consortium name="The Broad Institute Genome Sequencing Center for Infectious Disease"/>
            <person name="Wu L."/>
            <person name="Ma J."/>
        </authorList>
    </citation>
    <scope>NUCLEOTIDE SEQUENCE [LARGE SCALE GENOMIC DNA]</scope>
    <source>
        <strain evidence="3 4">JCM 6924</strain>
    </source>
</reference>
<evidence type="ECO:0000259" key="2">
    <source>
        <dbReference type="PROSITE" id="PS50011"/>
    </source>
</evidence>
<evidence type="ECO:0000313" key="3">
    <source>
        <dbReference type="EMBL" id="GAA2514470.1"/>
    </source>
</evidence>
<feature type="region of interest" description="Disordered" evidence="1">
    <location>
        <begin position="1"/>
        <end position="21"/>
    </location>
</feature>